<dbReference type="Proteomes" id="UP000663845">
    <property type="component" value="Unassembled WGS sequence"/>
</dbReference>
<evidence type="ECO:0000313" key="2">
    <source>
        <dbReference type="EMBL" id="CAF4197595.1"/>
    </source>
</evidence>
<comment type="caution">
    <text evidence="1">The sequence shown here is derived from an EMBL/GenBank/DDBJ whole genome shotgun (WGS) entry which is preliminary data.</text>
</comment>
<accession>A0A815V8D5</accession>
<evidence type="ECO:0000313" key="3">
    <source>
        <dbReference type="Proteomes" id="UP000663845"/>
    </source>
</evidence>
<evidence type="ECO:0000313" key="1">
    <source>
        <dbReference type="EMBL" id="CAF1528672.1"/>
    </source>
</evidence>
<protein>
    <submittedName>
        <fullName evidence="1">Uncharacterized protein</fullName>
    </submittedName>
</protein>
<dbReference type="AlphaFoldDB" id="A0A815V8D5"/>
<proteinExistence type="predicted"/>
<gene>
    <name evidence="1" type="ORF">JYZ213_LOCUS45001</name>
    <name evidence="2" type="ORF">OXD698_LOCUS40651</name>
</gene>
<feature type="non-terminal residue" evidence="1">
    <location>
        <position position="128"/>
    </location>
</feature>
<reference evidence="1" key="1">
    <citation type="submission" date="2021-02" db="EMBL/GenBank/DDBJ databases">
        <authorList>
            <person name="Nowell W R."/>
        </authorList>
    </citation>
    <scope>NUCLEOTIDE SEQUENCE</scope>
</reference>
<name>A0A815V8D5_9BILA</name>
<dbReference type="Proteomes" id="UP000663844">
    <property type="component" value="Unassembled WGS sequence"/>
</dbReference>
<dbReference type="EMBL" id="CAJOAZ010009126">
    <property type="protein sequence ID" value="CAF4197595.1"/>
    <property type="molecule type" value="Genomic_DNA"/>
</dbReference>
<organism evidence="1 3">
    <name type="scientific">Adineta steineri</name>
    <dbReference type="NCBI Taxonomy" id="433720"/>
    <lineage>
        <taxon>Eukaryota</taxon>
        <taxon>Metazoa</taxon>
        <taxon>Spiralia</taxon>
        <taxon>Gnathifera</taxon>
        <taxon>Rotifera</taxon>
        <taxon>Eurotatoria</taxon>
        <taxon>Bdelloidea</taxon>
        <taxon>Adinetida</taxon>
        <taxon>Adinetidae</taxon>
        <taxon>Adineta</taxon>
    </lineage>
</organism>
<dbReference type="EMBL" id="CAJNOG010003276">
    <property type="protein sequence ID" value="CAF1528672.1"/>
    <property type="molecule type" value="Genomic_DNA"/>
</dbReference>
<sequence length="128" mass="14703">MNNQEKISVKKLLVNDPVTKQLLDDNKNNNNKSTTTILNSLDDVPSSNMQMSTYERFRLFREKCGIIDNSTELSSAKSLTIRQEFAKYDLLEKKGHTYQTFWKMYETSLPILSKLARRFGCVTASSVP</sequence>